<evidence type="ECO:0000256" key="3">
    <source>
        <dbReference type="ARBA" id="ARBA00004496"/>
    </source>
</evidence>
<dbReference type="InterPro" id="IPR050499">
    <property type="entry name" value="PEP-utilizing_PTS_enzyme"/>
</dbReference>
<dbReference type="PROSITE" id="PS00742">
    <property type="entry name" value="PEP_ENZYMES_2"/>
    <property type="match status" value="1"/>
</dbReference>
<evidence type="ECO:0000256" key="7">
    <source>
        <dbReference type="ARBA" id="ARBA00022490"/>
    </source>
</evidence>
<dbReference type="InterPro" id="IPR008279">
    <property type="entry name" value="PEP-util_enz_mobile_dom"/>
</dbReference>
<keyword evidence="8 11" id="KW-0762">Sugar transport</keyword>
<dbReference type="PANTHER" id="PTHR46244">
    <property type="entry name" value="PHOSPHOENOLPYRUVATE-PROTEIN PHOSPHOTRANSFERASE"/>
    <property type="match status" value="1"/>
</dbReference>
<dbReference type="InterPro" id="IPR024692">
    <property type="entry name" value="PTS_EI"/>
</dbReference>
<feature type="domain" description="Phosphotransferase system enzyme I N-terminal" evidence="14">
    <location>
        <begin position="6"/>
        <end position="128"/>
    </location>
</feature>
<gene>
    <name evidence="15" type="primary">ptsP</name>
    <name evidence="15" type="ORF">KUA55_04320</name>
</gene>
<dbReference type="InterPro" id="IPR023151">
    <property type="entry name" value="PEP_util_CS"/>
</dbReference>
<dbReference type="GO" id="GO:0008965">
    <property type="term" value="F:phosphoenolpyruvate-protein phosphotransferase activity"/>
    <property type="evidence" value="ECO:0007669"/>
    <property type="project" value="UniProtKB-EC"/>
</dbReference>
<dbReference type="RefSeq" id="WP_218324956.1">
    <property type="nucleotide sequence ID" value="NZ_JAHUZB010000002.1"/>
</dbReference>
<feature type="domain" description="PEP-utilising enzyme mobile" evidence="12">
    <location>
        <begin position="155"/>
        <end position="227"/>
    </location>
</feature>
<evidence type="ECO:0000259" key="12">
    <source>
        <dbReference type="Pfam" id="PF00391"/>
    </source>
</evidence>
<evidence type="ECO:0000256" key="6">
    <source>
        <dbReference type="ARBA" id="ARBA00022448"/>
    </source>
</evidence>
<dbReference type="Proteomes" id="UP000774130">
    <property type="component" value="Unassembled WGS sequence"/>
</dbReference>
<keyword evidence="11" id="KW-0418">Kinase</keyword>
<keyword evidence="6 11" id="KW-0813">Transport</keyword>
<dbReference type="Pfam" id="PF02896">
    <property type="entry name" value="PEP-utilizers_C"/>
    <property type="match status" value="1"/>
</dbReference>
<keyword evidence="11" id="KW-0460">Magnesium</keyword>
<dbReference type="InterPro" id="IPR018274">
    <property type="entry name" value="PEP_util_AS"/>
</dbReference>
<organism evidence="15 16">
    <name type="scientific">Enterococcus alishanensis</name>
    <dbReference type="NCBI Taxonomy" id="1303817"/>
    <lineage>
        <taxon>Bacteria</taxon>
        <taxon>Bacillati</taxon>
        <taxon>Bacillota</taxon>
        <taxon>Bacilli</taxon>
        <taxon>Lactobacillales</taxon>
        <taxon>Enterococcaceae</taxon>
        <taxon>Enterococcus</taxon>
    </lineage>
</organism>
<evidence type="ECO:0000256" key="2">
    <source>
        <dbReference type="ARBA" id="ARBA00002728"/>
    </source>
</evidence>
<comment type="similarity">
    <text evidence="11">Belongs to the PEP-utilizing enzyme family.</text>
</comment>
<keyword evidence="11" id="KW-0479">Metal-binding</keyword>
<dbReference type="Pfam" id="PF05524">
    <property type="entry name" value="PEP-utilisers_N"/>
    <property type="match status" value="1"/>
</dbReference>
<keyword evidence="11 15" id="KW-0808">Transferase</keyword>
<evidence type="ECO:0000256" key="9">
    <source>
        <dbReference type="ARBA" id="ARBA00022683"/>
    </source>
</evidence>
<protein>
    <recommendedName>
        <fullName evidence="5 11">Phosphoenolpyruvate-protein phosphotransferase</fullName>
        <ecNumber evidence="4 11">2.7.3.9</ecNumber>
    </recommendedName>
    <alternativeName>
        <fullName evidence="10 11">Phosphotransferase system, enzyme I</fullName>
    </alternativeName>
</protein>
<accession>A0ABS6TAG2</accession>
<comment type="cofactor">
    <cofactor evidence="11">
        <name>Mg(2+)</name>
        <dbReference type="ChEBI" id="CHEBI:18420"/>
    </cofactor>
</comment>
<evidence type="ECO:0000256" key="10">
    <source>
        <dbReference type="ARBA" id="ARBA00033235"/>
    </source>
</evidence>
<keyword evidence="9 11" id="KW-0598">Phosphotransferase system</keyword>
<evidence type="ECO:0000256" key="11">
    <source>
        <dbReference type="PIRNR" id="PIRNR000732"/>
    </source>
</evidence>
<feature type="domain" description="PEP-utilising enzyme C-terminal" evidence="13">
    <location>
        <begin position="252"/>
        <end position="544"/>
    </location>
</feature>
<evidence type="ECO:0000313" key="15">
    <source>
        <dbReference type="EMBL" id="MBV7389894.1"/>
    </source>
</evidence>
<evidence type="ECO:0000313" key="16">
    <source>
        <dbReference type="Proteomes" id="UP000774130"/>
    </source>
</evidence>
<dbReference type="PANTHER" id="PTHR46244:SF3">
    <property type="entry name" value="PHOSPHOENOLPYRUVATE-PROTEIN PHOSPHOTRANSFERASE"/>
    <property type="match status" value="1"/>
</dbReference>
<evidence type="ECO:0000259" key="13">
    <source>
        <dbReference type="Pfam" id="PF02896"/>
    </source>
</evidence>
<comment type="function">
    <text evidence="2 11">General (non sugar-specific) component of the phosphoenolpyruvate-dependent sugar phosphotransferase system (sugar PTS). This major carbohydrate active-transport system catalyzes the phosphorylation of incoming sugar substrates concomitantly with their translocation across the cell membrane. Enzyme I transfers the phosphoryl group from phosphoenolpyruvate (PEP) to the phosphoryl carrier protein (HPr).</text>
</comment>
<comment type="subcellular location">
    <subcellularLocation>
        <location evidence="3 11">Cytoplasm</location>
    </subcellularLocation>
</comment>
<dbReference type="PROSITE" id="PS00370">
    <property type="entry name" value="PEP_ENZYMES_PHOS_SITE"/>
    <property type="match status" value="1"/>
</dbReference>
<evidence type="ECO:0000256" key="1">
    <source>
        <dbReference type="ARBA" id="ARBA00000683"/>
    </source>
</evidence>
<evidence type="ECO:0000256" key="5">
    <source>
        <dbReference type="ARBA" id="ARBA00016544"/>
    </source>
</evidence>
<keyword evidence="7 11" id="KW-0963">Cytoplasm</keyword>
<evidence type="ECO:0000256" key="4">
    <source>
        <dbReference type="ARBA" id="ARBA00012232"/>
    </source>
</evidence>
<dbReference type="NCBIfam" id="TIGR01417">
    <property type="entry name" value="PTS_I_fam"/>
    <property type="match status" value="1"/>
</dbReference>
<dbReference type="InterPro" id="IPR000121">
    <property type="entry name" value="PEP_util_C"/>
</dbReference>
<dbReference type="EC" id="2.7.3.9" evidence="4 11"/>
<comment type="caution">
    <text evidence="15">The sequence shown here is derived from an EMBL/GenBank/DDBJ whole genome shotgun (WGS) entry which is preliminary data.</text>
</comment>
<name>A0ABS6TAG2_9ENTE</name>
<sequence length="575" mass="63216">MVEMLKGIAASDGVAVAKAYLLVQPDLSFKKNNIEDVAAEEKRLDDALAASSAELQKIRDKAAKSLGEEEAQVFDAHLMVLSDPEMIGQIKQHITDNKVNAESSLKEVTDMYIGMFEAMDDNAYMQERAADIRDVAKRVLAHLMGVTLPDPSMIDEEVVVVAHDLTPSDTAQLDKNFVKAFVTDIGGRTSHSAIMARSLEIPAIVGTKEITAKVKEGDQLAVNGIAGEVIVNPTEDQANDFIKVGEAYAAQKAEWEKLKDAETVTADGKHFELAANIGTPKDLAGVHANGAEAIGLYRTEFLYMDAPDFPTEEDQFEAYKAVIEGMDGKPVVVRTMDIGGDKELPYLKLPHEMNPFLGYRALRISLSELGDGMFRTQLRALLRASVFGNLRIMFPMVATLKEFRAAKKIYEEEKAKLISEDVKVSDTIQVGIMIEIPAAAVLADKFAKEVDFFSVGTNDLIQYTMAADRMNEQVSYLYQPYNPSILRLLKNVIDAAHAEGKWAGMCGEMAGDQTAVPILMGMGLDEFSMSATSILKTRSLMKRLTTTDMQELAEKALNDCDTMEEVVDLVNQYVK</sequence>
<proteinExistence type="inferred from homology"/>
<comment type="catalytic activity">
    <reaction evidence="1 11">
        <text>L-histidyl-[protein] + phosphoenolpyruvate = N(pros)-phospho-L-histidyl-[protein] + pyruvate</text>
        <dbReference type="Rhea" id="RHEA:23880"/>
        <dbReference type="Rhea" id="RHEA-COMP:9745"/>
        <dbReference type="Rhea" id="RHEA-COMP:9746"/>
        <dbReference type="ChEBI" id="CHEBI:15361"/>
        <dbReference type="ChEBI" id="CHEBI:29979"/>
        <dbReference type="ChEBI" id="CHEBI:58702"/>
        <dbReference type="ChEBI" id="CHEBI:64837"/>
        <dbReference type="EC" id="2.7.3.9"/>
    </reaction>
</comment>
<reference evidence="15 16" key="1">
    <citation type="submission" date="2021-06" db="EMBL/GenBank/DDBJ databases">
        <title>Enterococcus alishanensis sp. nov., a novel lactic acid bacterium isolated from fresh coffee beans.</title>
        <authorList>
            <person name="Chen Y.-S."/>
        </authorList>
    </citation>
    <scope>NUCLEOTIDE SEQUENCE [LARGE SCALE GENOMIC DNA]</scope>
    <source>
        <strain evidence="15 16">ALS3</strain>
    </source>
</reference>
<dbReference type="Pfam" id="PF00391">
    <property type="entry name" value="PEP-utilizers"/>
    <property type="match status" value="1"/>
</dbReference>
<keyword evidence="16" id="KW-1185">Reference proteome</keyword>
<dbReference type="InterPro" id="IPR008731">
    <property type="entry name" value="PTS_EIN"/>
</dbReference>
<dbReference type="PIRSF" id="PIRSF000732">
    <property type="entry name" value="PTS_enzyme_I"/>
    <property type="match status" value="1"/>
</dbReference>
<dbReference type="InterPro" id="IPR006318">
    <property type="entry name" value="PTS_EI-like"/>
</dbReference>
<evidence type="ECO:0000256" key="8">
    <source>
        <dbReference type="ARBA" id="ARBA00022597"/>
    </source>
</evidence>
<evidence type="ECO:0000259" key="14">
    <source>
        <dbReference type="Pfam" id="PF05524"/>
    </source>
</evidence>
<dbReference type="EMBL" id="JAHUZB010000002">
    <property type="protein sequence ID" value="MBV7389894.1"/>
    <property type="molecule type" value="Genomic_DNA"/>
</dbReference>